<feature type="region of interest" description="Disordered" evidence="1">
    <location>
        <begin position="792"/>
        <end position="830"/>
    </location>
</feature>
<feature type="region of interest" description="Disordered" evidence="1">
    <location>
        <begin position="842"/>
        <end position="910"/>
    </location>
</feature>
<feature type="domain" description="Meiotically up-regulated protein Msb1/Mug8" evidence="2">
    <location>
        <begin position="308"/>
        <end position="433"/>
    </location>
</feature>
<organism evidence="3 4">
    <name type="scientific">Tilletiopsis washingtonensis</name>
    <dbReference type="NCBI Taxonomy" id="58919"/>
    <lineage>
        <taxon>Eukaryota</taxon>
        <taxon>Fungi</taxon>
        <taxon>Dikarya</taxon>
        <taxon>Basidiomycota</taxon>
        <taxon>Ustilaginomycotina</taxon>
        <taxon>Exobasidiomycetes</taxon>
        <taxon>Entylomatales</taxon>
        <taxon>Entylomatales incertae sedis</taxon>
        <taxon>Tilletiopsis</taxon>
    </lineage>
</organism>
<feature type="compositionally biased region" description="Low complexity" evidence="1">
    <location>
        <begin position="1089"/>
        <end position="1101"/>
    </location>
</feature>
<evidence type="ECO:0000259" key="2">
    <source>
        <dbReference type="Pfam" id="PF08101"/>
    </source>
</evidence>
<dbReference type="PANTHER" id="PTHR28093">
    <property type="entry name" value="MORPHOGENESIS-RELATED PROTEIN MSB1"/>
    <property type="match status" value="1"/>
</dbReference>
<dbReference type="RefSeq" id="XP_025599623.1">
    <property type="nucleotide sequence ID" value="XM_025745100.1"/>
</dbReference>
<feature type="compositionally biased region" description="Polar residues" evidence="1">
    <location>
        <begin position="11"/>
        <end position="33"/>
    </location>
</feature>
<feature type="region of interest" description="Disordered" evidence="1">
    <location>
        <begin position="720"/>
        <end position="742"/>
    </location>
</feature>
<feature type="compositionally biased region" description="Polar residues" evidence="1">
    <location>
        <begin position="1017"/>
        <end position="1029"/>
    </location>
</feature>
<feature type="compositionally biased region" description="Low complexity" evidence="1">
    <location>
        <begin position="92"/>
        <end position="107"/>
    </location>
</feature>
<feature type="compositionally biased region" description="Polar residues" evidence="1">
    <location>
        <begin position="725"/>
        <end position="737"/>
    </location>
</feature>
<dbReference type="EMBL" id="KZ819288">
    <property type="protein sequence ID" value="PWN99344.1"/>
    <property type="molecule type" value="Genomic_DNA"/>
</dbReference>
<dbReference type="Pfam" id="PF08101">
    <property type="entry name" value="Msb1-Mug8_dom"/>
    <property type="match status" value="1"/>
</dbReference>
<feature type="compositionally biased region" description="Basic and acidic residues" evidence="1">
    <location>
        <begin position="1436"/>
        <end position="1451"/>
    </location>
</feature>
<evidence type="ECO:0000313" key="4">
    <source>
        <dbReference type="Proteomes" id="UP000245946"/>
    </source>
</evidence>
<feature type="region of interest" description="Disordered" evidence="1">
    <location>
        <begin position="975"/>
        <end position="1039"/>
    </location>
</feature>
<feature type="compositionally biased region" description="Low complexity" evidence="1">
    <location>
        <begin position="1158"/>
        <end position="1183"/>
    </location>
</feature>
<proteinExistence type="predicted"/>
<feature type="compositionally biased region" description="Basic and acidic residues" evidence="1">
    <location>
        <begin position="792"/>
        <end position="804"/>
    </location>
</feature>
<feature type="compositionally biased region" description="Low complexity" evidence="1">
    <location>
        <begin position="1124"/>
        <end position="1135"/>
    </location>
</feature>
<sequence length="1475" mass="157977">MPTLFARRSKGPSSNGLSSLRFNQHQPVSSADLLQSAAGDQDARPLPPVPFELPPQGTDYSIPSHDSFKMHEFGALPPPRDIDEKPLPLPAPQQQQQQRTARSMTSRSTMPIASLRPAVSAATISAGGPPTRAKTRSSMASGYSTGITHSGFGHLSGRASLEHVEPYSYGYCHASLDAQVDIAVVVQLVGALGEQIRQRGLDSPLIFSSMALDVSASNTCSLIRSFMSSHSAAAASSRSRGMPPSALPAAFLSEIRFANPHDLAAMLKWALARLGRVFAVPVPAVPGEGPNRKGVVEEDTIFVQQRGFLQLDAYLSWREDERTRQFPVTAFTSFVDAVMDPAAAALLRALLSLLSSTAAYSLKNGMTPSKLARLFGPLIFGLPEDETFERTYDAFVRASNATEHLLLAYIRDASSTESLPVRLNDHLRGYPSMLSSDISRPARHVRGVPVTQIERVVRLYSADLVQSACELDLSATCEEWAACCSTQESLGREPQLSDRFRKLLNFRGSAVHARRSEASNGAGSSLLVRQLSSHSNGRSTESELETHGSLASKTWSDFSLDGFAAPDKSKLAFDLRESERKARIENRGTVKWSQFEETGFVATDEGLREVLSFDDGLQEDMARWPGERAQMLEKIRAQASKLPPFPYDTAPHCVASPLRGEISTLGAGQWNETPISRMDEMFPEVVADFLLGNGWSNRDELTHRNANFVVVQYKSRAAPEVQEASADSTLGDQSLLSRNGEAPVDDRTKAAWFIVQELVPSQYRADLDAAGRHKGRSKPSLRKLNIFKRVRRERDENQPADPHDPFTAGAGGATRHLRIHGPTSPALSSNGAMAADLERAGTYASFRTQTQRRTDAGVPPGMTYEPGPDFMETSSSSILHSLRSKTKRGRGRGADEAALPSAPPQQGIAHTQYDSFSSSDFETRSLHDPELDELTASDDYTVRRKNPLARRHERRESKDDAWIDVLSKANGFRMAGQDADVSPMRRGTRQQLASAGEPGPSRAALPNLQLPPRDASLNDSLRNTPTQETFNEDARQGTATQAVVRDAAPATGVVPPAAAIAAAGWSLEPAPEPERRNMLRPAVPERRSSSISEDASGSSSRPMDLTPPAAAPVPLPPSEPRQHAPVLPAPALRPVDSPDRSQSVTPVAGKTSPPPAPASAAAPTSTAKEPPAVPSPDVSPVAVRRIVPPMPGPGATAAEKELARAARIEAAKERARELRAGLKDVRPLPVEPKEAAEARPAPSPATDRPDPFSKNPTSGRVAAIAGKFGGPAKARLGSMSPTNGQPTSPPALSAVASSEPASPSPVRAGLPSALLSGLPAQALSSVSSPVSATQPEPKIAQPMAGWTATADAGAKSPAPAAQGWTLADPEAPPSPRMRESLDSVLPDSDSIYPDDAASNYSRSTDDGGEPGGRSSAFFASRPDSMLSENGFAADALRSEEEDRAMELRREPYQPGMPLDNVAEESESMLSGSNGR</sequence>
<feature type="compositionally biased region" description="Basic and acidic residues" evidence="1">
    <location>
        <begin position="1072"/>
        <end position="1088"/>
    </location>
</feature>
<dbReference type="GeneID" id="37272644"/>
<gene>
    <name evidence="3" type="ORF">FA09DRAFT_359385</name>
</gene>
<dbReference type="InterPro" id="IPR037508">
    <property type="entry name" value="Msb1/Mug8"/>
</dbReference>
<dbReference type="PANTHER" id="PTHR28093:SF1">
    <property type="entry name" value="MORPHOGENESIS-RELATED PROTEIN MSB1"/>
    <property type="match status" value="1"/>
</dbReference>
<reference evidence="3 4" key="1">
    <citation type="journal article" date="2018" name="Mol. Biol. Evol.">
        <title>Broad Genomic Sampling Reveals a Smut Pathogenic Ancestry of the Fungal Clade Ustilaginomycotina.</title>
        <authorList>
            <person name="Kijpornyongpan T."/>
            <person name="Mondo S.J."/>
            <person name="Barry K."/>
            <person name="Sandor L."/>
            <person name="Lee J."/>
            <person name="Lipzen A."/>
            <person name="Pangilinan J."/>
            <person name="LaButti K."/>
            <person name="Hainaut M."/>
            <person name="Henrissat B."/>
            <person name="Grigoriev I.V."/>
            <person name="Spatafora J.W."/>
            <person name="Aime M.C."/>
        </authorList>
    </citation>
    <scope>NUCLEOTIDE SEQUENCE [LARGE SCALE GENOMIC DNA]</scope>
    <source>
        <strain evidence="3 4">MCA 4186</strain>
    </source>
</reference>
<dbReference type="STRING" id="58919.A0A316ZE84"/>
<name>A0A316ZE84_9BASI</name>
<feature type="compositionally biased region" description="Basic and acidic residues" evidence="1">
    <location>
        <begin position="1198"/>
        <end position="1237"/>
    </location>
</feature>
<dbReference type="Gene3D" id="1.10.555.10">
    <property type="entry name" value="Rho GTPase activation protein"/>
    <property type="match status" value="1"/>
</dbReference>
<keyword evidence="4" id="KW-1185">Reference proteome</keyword>
<accession>A0A316ZE84</accession>
<feature type="compositionally biased region" description="Low complexity" evidence="1">
    <location>
        <begin position="1347"/>
        <end position="1361"/>
    </location>
</feature>
<dbReference type="InterPro" id="IPR012965">
    <property type="entry name" value="Msb1/Mug8_dom"/>
</dbReference>
<feature type="compositionally biased region" description="Pro residues" evidence="1">
    <location>
        <begin position="1109"/>
        <end position="1119"/>
    </location>
</feature>
<feature type="region of interest" description="Disordered" evidence="1">
    <location>
        <begin position="1"/>
        <end position="107"/>
    </location>
</feature>
<dbReference type="Proteomes" id="UP000245946">
    <property type="component" value="Unassembled WGS sequence"/>
</dbReference>
<feature type="compositionally biased region" description="Low complexity" evidence="1">
    <location>
        <begin position="1290"/>
        <end position="1305"/>
    </location>
</feature>
<feature type="region of interest" description="Disordered" evidence="1">
    <location>
        <begin position="1068"/>
        <end position="1475"/>
    </location>
</feature>
<dbReference type="SUPFAM" id="SSF48350">
    <property type="entry name" value="GTPase activation domain, GAP"/>
    <property type="match status" value="1"/>
</dbReference>
<evidence type="ECO:0000256" key="1">
    <source>
        <dbReference type="SAM" id="MobiDB-lite"/>
    </source>
</evidence>
<feature type="compositionally biased region" description="Polar residues" evidence="1">
    <location>
        <begin position="1322"/>
        <end position="1334"/>
    </location>
</feature>
<feature type="compositionally biased region" description="Basic residues" evidence="1">
    <location>
        <begin position="882"/>
        <end position="891"/>
    </location>
</feature>
<dbReference type="OrthoDB" id="3362494at2759"/>
<evidence type="ECO:0000313" key="3">
    <source>
        <dbReference type="EMBL" id="PWN99344.1"/>
    </source>
</evidence>
<protein>
    <recommendedName>
        <fullName evidence="2">Meiotically up-regulated protein Msb1/Mug8 domain-containing protein</fullName>
    </recommendedName>
</protein>
<dbReference type="InterPro" id="IPR008936">
    <property type="entry name" value="Rho_GTPase_activation_prot"/>
</dbReference>